<dbReference type="GO" id="GO:0009055">
    <property type="term" value="F:electron transfer activity"/>
    <property type="evidence" value="ECO:0007669"/>
    <property type="project" value="InterPro"/>
</dbReference>
<dbReference type="Gene3D" id="2.60.40.420">
    <property type="entry name" value="Cupredoxins - blue copper proteins"/>
    <property type="match status" value="1"/>
</dbReference>
<feature type="binding site" evidence="7">
    <location>
        <position position="98"/>
    </location>
    <ligand>
        <name>Cu cation</name>
        <dbReference type="ChEBI" id="CHEBI:23378"/>
    </ligand>
</feature>
<keyword evidence="5" id="KW-0249">Electron transport</keyword>
<dbReference type="AlphaFoldDB" id="A0A023X0U6"/>
<dbReference type="HOGENOM" id="CLU_1625839_0_0_11"/>
<protein>
    <submittedName>
        <fullName evidence="11">Copper binding protein, plastocyanin/azurin family</fullName>
    </submittedName>
    <submittedName>
        <fullName evidence="12">Cupredoxin family copper-binding protein</fullName>
    </submittedName>
</protein>
<keyword evidence="3 7" id="KW-0479">Metal-binding</keyword>
<sequence>MRWTLPLVLISTAVVMLFSSATQAQESVTVSIGDFYFDSAALTVEPGTTVTWTNVGQAPHNVTSTDGGPLASGTLQNGGTYSYTFEEPGSYAYFCSIHPNMVGSVTVTDGGGASDDASSQSYGDSDDGSMLPSTGGISLTVALAALLVGAGLLGRTLLRRRVP</sequence>
<dbReference type="InterPro" id="IPR008972">
    <property type="entry name" value="Cupredoxin"/>
</dbReference>
<keyword evidence="6 7" id="KW-0186">Copper</keyword>
<reference evidence="11 13" key="1">
    <citation type="submission" date="2014-03" db="EMBL/GenBank/DDBJ databases">
        <title>Complete genome sequence of the Radio-Resistant Rubrobacter radiotolerans RSPS-4.</title>
        <authorList>
            <person name="Egas C.C."/>
            <person name="Barroso C.C."/>
            <person name="Froufe H.J.C."/>
            <person name="Pacheco J.J."/>
            <person name="Albuquerque L.L."/>
            <person name="da Costa M.M.S."/>
        </authorList>
    </citation>
    <scope>NUCLEOTIDE SEQUENCE [LARGE SCALE GENOMIC DNA]</scope>
    <source>
        <strain evidence="11 13">RSPS-4</strain>
    </source>
</reference>
<keyword evidence="8" id="KW-0472">Membrane</keyword>
<dbReference type="GO" id="GO:0005507">
    <property type="term" value="F:copper ion binding"/>
    <property type="evidence" value="ECO:0007669"/>
    <property type="project" value="InterPro"/>
</dbReference>
<feature type="chain" id="PRO_5001526006" evidence="9">
    <location>
        <begin position="25"/>
        <end position="163"/>
    </location>
</feature>
<evidence type="ECO:0000256" key="2">
    <source>
        <dbReference type="ARBA" id="ARBA00022448"/>
    </source>
</evidence>
<keyword evidence="9" id="KW-0732">Signal</keyword>
<evidence type="ECO:0000256" key="6">
    <source>
        <dbReference type="ARBA" id="ARBA00023008"/>
    </source>
</evidence>
<dbReference type="Proteomes" id="UP001281130">
    <property type="component" value="Unassembled WGS sequence"/>
</dbReference>
<feature type="domain" description="Blue (type 1) copper" evidence="10">
    <location>
        <begin position="27"/>
        <end position="107"/>
    </location>
</feature>
<feature type="transmembrane region" description="Helical" evidence="8">
    <location>
        <begin position="137"/>
        <end position="158"/>
    </location>
</feature>
<dbReference type="PANTHER" id="PTHR36507">
    <property type="entry name" value="BLL1555 PROTEIN"/>
    <property type="match status" value="1"/>
</dbReference>
<evidence type="ECO:0000313" key="12">
    <source>
        <dbReference type="EMBL" id="MDX5893472.1"/>
    </source>
</evidence>
<dbReference type="OrthoDB" id="574459at2"/>
<dbReference type="RefSeq" id="WP_084263692.1">
    <property type="nucleotide sequence ID" value="NZ_CP007514.1"/>
</dbReference>
<dbReference type="EMBL" id="JAWXXX010000001">
    <property type="protein sequence ID" value="MDX5893472.1"/>
    <property type="molecule type" value="Genomic_DNA"/>
</dbReference>
<comment type="subcellular location">
    <subcellularLocation>
        <location evidence="1">Periplasm</location>
    </subcellularLocation>
</comment>
<reference evidence="12" key="2">
    <citation type="submission" date="2023-11" db="EMBL/GenBank/DDBJ databases">
        <title>MicrobeMod: A computational toolkit for identifying prokaryotic methylation and restriction-modification with nanopore sequencing.</title>
        <authorList>
            <person name="Crits-Christoph A."/>
            <person name="Kang S.C."/>
            <person name="Lee H."/>
            <person name="Ostrov N."/>
        </authorList>
    </citation>
    <scope>NUCLEOTIDE SEQUENCE</scope>
    <source>
        <strain evidence="12">ATCC 51242</strain>
    </source>
</reference>
<evidence type="ECO:0000313" key="11">
    <source>
        <dbReference type="EMBL" id="AHY46062.1"/>
    </source>
</evidence>
<evidence type="ECO:0000256" key="9">
    <source>
        <dbReference type="SAM" id="SignalP"/>
    </source>
</evidence>
<keyword evidence="13" id="KW-1185">Reference proteome</keyword>
<dbReference type="eggNOG" id="COG3794">
    <property type="taxonomic scope" value="Bacteria"/>
</dbReference>
<proteinExistence type="predicted"/>
<dbReference type="KEGG" id="rrd:RradSPS_0779"/>
<dbReference type="CDD" id="cd13921">
    <property type="entry name" value="Amicyanin"/>
    <property type="match status" value="1"/>
</dbReference>
<evidence type="ECO:0000256" key="1">
    <source>
        <dbReference type="ARBA" id="ARBA00004418"/>
    </source>
</evidence>
<feature type="signal peptide" evidence="9">
    <location>
        <begin position="1"/>
        <end position="24"/>
    </location>
</feature>
<evidence type="ECO:0000256" key="8">
    <source>
        <dbReference type="SAM" id="Phobius"/>
    </source>
</evidence>
<dbReference type="InterPro" id="IPR000923">
    <property type="entry name" value="BlueCu_1"/>
</dbReference>
<dbReference type="PRINTS" id="PR00155">
    <property type="entry name" value="AMICYANIN"/>
</dbReference>
<evidence type="ECO:0000256" key="4">
    <source>
        <dbReference type="ARBA" id="ARBA00022764"/>
    </source>
</evidence>
<evidence type="ECO:0000259" key="10">
    <source>
        <dbReference type="Pfam" id="PF00127"/>
    </source>
</evidence>
<keyword evidence="2" id="KW-0813">Transport</keyword>
<keyword evidence="4" id="KW-0574">Periplasm</keyword>
<gene>
    <name evidence="11" type="ORF">RradSPS_0779</name>
    <name evidence="12" type="ORF">SIL72_05445</name>
</gene>
<feature type="binding site" evidence="7">
    <location>
        <position position="101"/>
    </location>
    <ligand>
        <name>Cu cation</name>
        <dbReference type="ChEBI" id="CHEBI:23378"/>
    </ligand>
</feature>
<accession>A0A023X0U6</accession>
<organism evidence="11 13">
    <name type="scientific">Rubrobacter radiotolerans</name>
    <name type="common">Arthrobacter radiotolerans</name>
    <dbReference type="NCBI Taxonomy" id="42256"/>
    <lineage>
        <taxon>Bacteria</taxon>
        <taxon>Bacillati</taxon>
        <taxon>Actinomycetota</taxon>
        <taxon>Rubrobacteria</taxon>
        <taxon>Rubrobacterales</taxon>
        <taxon>Rubrobacteraceae</taxon>
        <taxon>Rubrobacter</taxon>
    </lineage>
</organism>
<keyword evidence="8" id="KW-1133">Transmembrane helix</keyword>
<comment type="cofactor">
    <cofactor evidence="7">
        <name>Cu cation</name>
        <dbReference type="ChEBI" id="CHEBI:23378"/>
    </cofactor>
    <text evidence="7">Binds 1 copper ion per subunit.</text>
</comment>
<dbReference type="SUPFAM" id="SSF49503">
    <property type="entry name" value="Cupredoxins"/>
    <property type="match status" value="1"/>
</dbReference>
<dbReference type="InterPro" id="IPR052721">
    <property type="entry name" value="ET_Amicyanin"/>
</dbReference>
<dbReference type="PANTHER" id="PTHR36507:SF1">
    <property type="entry name" value="BLL1555 PROTEIN"/>
    <property type="match status" value="1"/>
</dbReference>
<feature type="binding site" evidence="7">
    <location>
        <position position="60"/>
    </location>
    <ligand>
        <name>Cu cation</name>
        <dbReference type="ChEBI" id="CHEBI:23378"/>
    </ligand>
</feature>
<name>A0A023X0U6_RUBRA</name>
<evidence type="ECO:0000256" key="5">
    <source>
        <dbReference type="ARBA" id="ARBA00022982"/>
    </source>
</evidence>
<keyword evidence="8" id="KW-0812">Transmembrane</keyword>
<evidence type="ECO:0000256" key="3">
    <source>
        <dbReference type="ARBA" id="ARBA00022723"/>
    </source>
</evidence>
<dbReference type="GO" id="GO:0042597">
    <property type="term" value="C:periplasmic space"/>
    <property type="evidence" value="ECO:0007669"/>
    <property type="project" value="UniProtKB-SubCell"/>
</dbReference>
<dbReference type="InterPro" id="IPR002386">
    <property type="entry name" value="Amicyanin/Pseudoazurin"/>
</dbReference>
<dbReference type="Proteomes" id="UP000025229">
    <property type="component" value="Chromosome"/>
</dbReference>
<dbReference type="InterPro" id="IPR035668">
    <property type="entry name" value="Amicyanin"/>
</dbReference>
<evidence type="ECO:0000313" key="13">
    <source>
        <dbReference type="Proteomes" id="UP000025229"/>
    </source>
</evidence>
<feature type="binding site" evidence="7">
    <location>
        <position position="95"/>
    </location>
    <ligand>
        <name>Cu cation</name>
        <dbReference type="ChEBI" id="CHEBI:23378"/>
    </ligand>
</feature>
<dbReference type="EMBL" id="CP007514">
    <property type="protein sequence ID" value="AHY46062.1"/>
    <property type="molecule type" value="Genomic_DNA"/>
</dbReference>
<dbReference type="Pfam" id="PF00127">
    <property type="entry name" value="Copper-bind"/>
    <property type="match status" value="1"/>
</dbReference>
<evidence type="ECO:0000256" key="7">
    <source>
        <dbReference type="PIRSR" id="PIRSR602386-1"/>
    </source>
</evidence>
<dbReference type="STRING" id="42256.RradSPS_0779"/>